<dbReference type="EMBL" id="LNYY01000019">
    <property type="protein sequence ID" value="KTD68248.1"/>
    <property type="molecule type" value="Genomic_DNA"/>
</dbReference>
<evidence type="ECO:0000313" key="1">
    <source>
        <dbReference type="EMBL" id="KTD68248.1"/>
    </source>
</evidence>
<dbReference type="PATRIC" id="fig|947033.5.peg.1497"/>
<accession>A0A0W0ZGT9</accession>
<reference evidence="1 2" key="1">
    <citation type="submission" date="2015-11" db="EMBL/GenBank/DDBJ databases">
        <title>Genomic analysis of 38 Legionella species identifies large and diverse effector repertoires.</title>
        <authorList>
            <person name="Burstein D."/>
            <person name="Amaro F."/>
            <person name="Zusman T."/>
            <person name="Lifshitz Z."/>
            <person name="Cohen O."/>
            <person name="Gilbert J.A."/>
            <person name="Pupko T."/>
            <person name="Shuman H.A."/>
            <person name="Segal G."/>
        </authorList>
    </citation>
    <scope>NUCLEOTIDE SEQUENCE [LARGE SCALE GENOMIC DNA]</scope>
    <source>
        <strain evidence="1 2">IMVS3376</strain>
    </source>
</reference>
<evidence type="ECO:0000313" key="2">
    <source>
        <dbReference type="Proteomes" id="UP000054926"/>
    </source>
</evidence>
<comment type="caution">
    <text evidence="1">The sequence shown here is derived from an EMBL/GenBank/DDBJ whole genome shotgun (WGS) entry which is preliminary data.</text>
</comment>
<proteinExistence type="predicted"/>
<keyword evidence="2" id="KW-1185">Reference proteome</keyword>
<dbReference type="Proteomes" id="UP000054926">
    <property type="component" value="Unassembled WGS sequence"/>
</dbReference>
<organism evidence="1 2">
    <name type="scientific">Legionella steelei</name>
    <dbReference type="NCBI Taxonomy" id="947033"/>
    <lineage>
        <taxon>Bacteria</taxon>
        <taxon>Pseudomonadati</taxon>
        <taxon>Pseudomonadota</taxon>
        <taxon>Gammaproteobacteria</taxon>
        <taxon>Legionellales</taxon>
        <taxon>Legionellaceae</taxon>
        <taxon>Legionella</taxon>
    </lineage>
</organism>
<protein>
    <submittedName>
        <fullName evidence="1">Uncharacterized protein</fullName>
    </submittedName>
</protein>
<sequence>MQLGFQLVINDIDGAHSLKIGHPDNDQEKQMIYEAYRLSKTNIKTRPYIAVPLID</sequence>
<name>A0A0W0ZGT9_9GAMM</name>
<dbReference type="RefSeq" id="WP_162264137.1">
    <property type="nucleotide sequence ID" value="NZ_JAFKHW010000010.1"/>
</dbReference>
<dbReference type="AlphaFoldDB" id="A0A0W0ZGT9"/>
<gene>
    <name evidence="1" type="ORF">Lste_1406</name>
</gene>